<comment type="caution">
    <text evidence="2">The sequence shown here is derived from an EMBL/GenBank/DDBJ whole genome shotgun (WGS) entry which is preliminary data.</text>
</comment>
<dbReference type="EMBL" id="AUVB01000054">
    <property type="protein sequence ID" value="KGE03627.1"/>
    <property type="molecule type" value="Genomic_DNA"/>
</dbReference>
<dbReference type="HOGENOM" id="CLU_1319667_0_0_6"/>
<organism evidence="2 3">
    <name type="scientific">Pseudohaliea rubra DSM 19751</name>
    <dbReference type="NCBI Taxonomy" id="1265313"/>
    <lineage>
        <taxon>Bacteria</taxon>
        <taxon>Pseudomonadati</taxon>
        <taxon>Pseudomonadota</taxon>
        <taxon>Gammaproteobacteria</taxon>
        <taxon>Cellvibrionales</taxon>
        <taxon>Halieaceae</taxon>
        <taxon>Pseudohaliea</taxon>
    </lineage>
</organism>
<gene>
    <name evidence="2" type="ORF">HRUBRA_02006</name>
</gene>
<feature type="transmembrane region" description="Helical" evidence="1">
    <location>
        <begin position="118"/>
        <end position="138"/>
    </location>
</feature>
<evidence type="ECO:0000313" key="2">
    <source>
        <dbReference type="EMBL" id="KGE03627.1"/>
    </source>
</evidence>
<keyword evidence="3" id="KW-1185">Reference proteome</keyword>
<protein>
    <recommendedName>
        <fullName evidence="4">Transmembrane protein</fullName>
    </recommendedName>
</protein>
<keyword evidence="1" id="KW-1133">Transmembrane helix</keyword>
<evidence type="ECO:0008006" key="4">
    <source>
        <dbReference type="Google" id="ProtNLM"/>
    </source>
</evidence>
<sequence>MTPLAFFGRVLLLMVPAFIVWYLLGSVLAAPAVWVVSELLPAWLPELVDTVYLEGTTMTVVSSLGEVGGAFLPAEQAGGALGFRIDSKVLSYSVPFFAALHFATPLPGRWERFARGLFLLWLLLIPGLISTALKDLMLTLGQSYLAAPGVPPSNVVALAYQFNTLIVPPLAPILLWGWEARRSPAIQALFPALFPVMAEGDDEDDGTAPPAGRSPLER</sequence>
<feature type="transmembrane region" description="Helical" evidence="1">
    <location>
        <begin position="158"/>
        <end position="178"/>
    </location>
</feature>
<dbReference type="eggNOG" id="ENOG5032ZEU">
    <property type="taxonomic scope" value="Bacteria"/>
</dbReference>
<reference evidence="2 3" key="1">
    <citation type="journal article" date="2014" name="Genome Announc.">
        <title>Genome Sequence of Gammaproteobacterial Pseudohaliea rubra Type Strain DSM 19751, Isolated from Coastal Seawater of the Mediterranean Sea.</title>
        <authorList>
            <person name="Spring S."/>
            <person name="Fiebig A."/>
            <person name="Riedel T."/>
            <person name="Goker M."/>
            <person name="Klenk H.P."/>
        </authorList>
    </citation>
    <scope>NUCLEOTIDE SEQUENCE [LARGE SCALE GENOMIC DNA]</scope>
    <source>
        <strain evidence="2 3">DSM 19751</strain>
    </source>
</reference>
<name>A0A095VQC1_9GAMM</name>
<accession>A0A095VQC1</accession>
<dbReference type="AlphaFoldDB" id="A0A095VQC1"/>
<keyword evidence="1" id="KW-0472">Membrane</keyword>
<dbReference type="Proteomes" id="UP000029640">
    <property type="component" value="Unassembled WGS sequence"/>
</dbReference>
<dbReference type="STRING" id="1265313.HRUBRA_02006"/>
<dbReference type="NCBIfam" id="NF041730">
    <property type="entry name" value="XrtH_assoc"/>
    <property type="match status" value="1"/>
</dbReference>
<dbReference type="InterPro" id="IPR049823">
    <property type="entry name" value="XrtH_assoc"/>
</dbReference>
<keyword evidence="1" id="KW-0812">Transmembrane</keyword>
<dbReference type="RefSeq" id="WP_201771495.1">
    <property type="nucleotide sequence ID" value="NZ_KN234745.1"/>
</dbReference>
<evidence type="ECO:0000256" key="1">
    <source>
        <dbReference type="SAM" id="Phobius"/>
    </source>
</evidence>
<evidence type="ECO:0000313" key="3">
    <source>
        <dbReference type="Proteomes" id="UP000029640"/>
    </source>
</evidence>
<proteinExistence type="predicted"/>